<organism evidence="1 2">
    <name type="scientific">Estrella lausannensis</name>
    <dbReference type="NCBI Taxonomy" id="483423"/>
    <lineage>
        <taxon>Bacteria</taxon>
        <taxon>Pseudomonadati</taxon>
        <taxon>Chlamydiota</taxon>
        <taxon>Chlamydiia</taxon>
        <taxon>Parachlamydiales</taxon>
        <taxon>Candidatus Criblamydiaceae</taxon>
        <taxon>Estrella</taxon>
    </lineage>
</organism>
<keyword evidence="2" id="KW-1185">Reference proteome</keyword>
<sequence>MKFWILRLFRYNFKNIGKKKLLVDEVSLNRIDAALNLAGIHVTLFYQGSTHCEAKQLFYQFMLLMERNVGDISLGMDFAGYPFCAV</sequence>
<proteinExistence type="predicted"/>
<reference evidence="2" key="1">
    <citation type="submission" date="2015-06" db="EMBL/GenBank/DDBJ databases">
        <authorList>
            <person name="Bertelli C."/>
        </authorList>
    </citation>
    <scope>NUCLEOTIDE SEQUENCE [LARGE SCALE GENOMIC DNA]</scope>
    <source>
        <strain evidence="2">CRIB-30</strain>
    </source>
</reference>
<gene>
    <name evidence="1" type="ORF">ELAC_0740</name>
</gene>
<evidence type="ECO:0000313" key="1">
    <source>
        <dbReference type="EMBL" id="CRX38092.1"/>
    </source>
</evidence>
<dbReference type="RefSeq" id="WP_098037943.1">
    <property type="nucleotide sequence ID" value="NZ_CWGJ01000011.1"/>
</dbReference>
<dbReference type="EMBL" id="CWGJ01000011">
    <property type="protein sequence ID" value="CRX38092.1"/>
    <property type="molecule type" value="Genomic_DNA"/>
</dbReference>
<dbReference type="Proteomes" id="UP000220251">
    <property type="component" value="Unassembled WGS sequence"/>
</dbReference>
<accession>A0A0H5DP26</accession>
<protein>
    <submittedName>
        <fullName evidence="1">Uncharacterized protein</fullName>
    </submittedName>
</protein>
<evidence type="ECO:0000313" key="2">
    <source>
        <dbReference type="Proteomes" id="UP000220251"/>
    </source>
</evidence>
<dbReference type="AlphaFoldDB" id="A0A0H5DP26"/>
<name>A0A0H5DP26_9BACT</name>